<dbReference type="SUPFAM" id="SSF102705">
    <property type="entry name" value="NIF3 (NGG1p interacting factor 3)-like"/>
    <property type="match status" value="1"/>
</dbReference>
<dbReference type="PANTHER" id="PTHR13799">
    <property type="entry name" value="NGG1 INTERACTING FACTOR 3"/>
    <property type="match status" value="1"/>
</dbReference>
<dbReference type="Gene3D" id="3.40.1390.30">
    <property type="entry name" value="NIF3 (NGG1p interacting factor 3)-like"/>
    <property type="match status" value="1"/>
</dbReference>
<evidence type="ECO:0000256" key="2">
    <source>
        <dbReference type="PIRSR" id="PIRSR602678-1"/>
    </source>
</evidence>
<comment type="caution">
    <text evidence="3">The sequence shown here is derived from an EMBL/GenBank/DDBJ whole genome shotgun (WGS) entry which is preliminary data.</text>
</comment>
<dbReference type="Pfam" id="PF01784">
    <property type="entry name" value="DUF34_NIF3"/>
    <property type="match status" value="1"/>
</dbReference>
<feature type="binding site" evidence="2">
    <location>
        <position position="71"/>
    </location>
    <ligand>
        <name>a divalent metal cation</name>
        <dbReference type="ChEBI" id="CHEBI:60240"/>
        <label>1</label>
    </ligand>
</feature>
<dbReference type="EMBL" id="LXWW01000201">
    <property type="protein sequence ID" value="OAO14920.1"/>
    <property type="molecule type" value="Genomic_DNA"/>
</dbReference>
<dbReference type="PANTHER" id="PTHR13799:SF13">
    <property type="entry name" value="NIF3-LIKE PROTEIN 1"/>
    <property type="match status" value="1"/>
</dbReference>
<keyword evidence="2" id="KW-0479">Metal-binding</keyword>
<sequence length="269" mass="29690">MSVNLSRLWCAMKKIAPLKLAEKWDNVGLLVSPLTEKVVDGKIKVLLCNDIVDTVVDEAVQLNASAIISYHPIIFSGIKKMDPTQRVPRIVMQCIKNDIAVYSPHTACDAAVGGVNDWIAKGLGDMWSCTPIVPSAENPMEGIGRLVELSEPYPTLSIVIERVKKHFGIKKLQIATNHELDVPIKKIAICAGAGDDVLNGVDADLYLSGEYRHHHILEALAENRSVIVCNHSNTERGYLKDLKARLETDLGKGYEFEISEVDHDPLVVY</sequence>
<accession>A0A196SCY9</accession>
<reference evidence="3 4" key="1">
    <citation type="submission" date="2016-05" db="EMBL/GenBank/DDBJ databases">
        <title>Nuclear genome of Blastocystis sp. subtype 1 NandII.</title>
        <authorList>
            <person name="Gentekaki E."/>
            <person name="Curtis B."/>
            <person name="Stairs C."/>
            <person name="Eme L."/>
            <person name="Herman E."/>
            <person name="Klimes V."/>
            <person name="Arias M.C."/>
            <person name="Elias M."/>
            <person name="Hilliou F."/>
            <person name="Klute M."/>
            <person name="Malik S.-B."/>
            <person name="Pightling A."/>
            <person name="Rachubinski R."/>
            <person name="Salas D."/>
            <person name="Schlacht A."/>
            <person name="Suga H."/>
            <person name="Archibald J."/>
            <person name="Ball S.G."/>
            <person name="Clark G."/>
            <person name="Dacks J."/>
            <person name="Van Der Giezen M."/>
            <person name="Tsaousis A."/>
            <person name="Roger A."/>
        </authorList>
    </citation>
    <scope>NUCLEOTIDE SEQUENCE [LARGE SCALE GENOMIC DNA]</scope>
    <source>
        <strain evidence="4">ATCC 50177 / NandII</strain>
    </source>
</reference>
<keyword evidence="4" id="KW-1185">Reference proteome</keyword>
<evidence type="ECO:0000313" key="3">
    <source>
        <dbReference type="EMBL" id="OAO14920.1"/>
    </source>
</evidence>
<dbReference type="GO" id="GO:0005739">
    <property type="term" value="C:mitochondrion"/>
    <property type="evidence" value="ECO:0007669"/>
    <property type="project" value="TreeGrafter"/>
</dbReference>
<feature type="binding site" evidence="2">
    <location>
        <position position="235"/>
    </location>
    <ligand>
        <name>a divalent metal cation</name>
        <dbReference type="ChEBI" id="CHEBI:60240"/>
        <label>1</label>
    </ligand>
</feature>
<proteinExistence type="inferred from homology"/>
<comment type="similarity">
    <text evidence="1">Belongs to the GTP cyclohydrolase I type 2/NIF3 family.</text>
</comment>
<dbReference type="AlphaFoldDB" id="A0A196SCY9"/>
<name>A0A196SCY9_BLAHN</name>
<evidence type="ECO:0000313" key="4">
    <source>
        <dbReference type="Proteomes" id="UP000078348"/>
    </source>
</evidence>
<dbReference type="InterPro" id="IPR036069">
    <property type="entry name" value="DUF34/NIF3_sf"/>
</dbReference>
<feature type="binding site" evidence="2">
    <location>
        <position position="109"/>
    </location>
    <ligand>
        <name>a divalent metal cation</name>
        <dbReference type="ChEBI" id="CHEBI:60240"/>
        <label>1</label>
    </ligand>
</feature>
<dbReference type="GO" id="GO:0046872">
    <property type="term" value="F:metal ion binding"/>
    <property type="evidence" value="ECO:0007669"/>
    <property type="project" value="UniProtKB-KW"/>
</dbReference>
<dbReference type="Proteomes" id="UP000078348">
    <property type="component" value="Unassembled WGS sequence"/>
</dbReference>
<dbReference type="OrthoDB" id="3345469at2759"/>
<gene>
    <name evidence="3" type="ORF">AV274_3379</name>
</gene>
<evidence type="ECO:0000256" key="1">
    <source>
        <dbReference type="ARBA" id="ARBA00006964"/>
    </source>
</evidence>
<dbReference type="STRING" id="478820.A0A196SCY9"/>
<dbReference type="FunFam" id="3.40.1390.30:FF:000001">
    <property type="entry name" value="GTP cyclohydrolase 1 type 2"/>
    <property type="match status" value="1"/>
</dbReference>
<feature type="binding site" evidence="2">
    <location>
        <position position="231"/>
    </location>
    <ligand>
        <name>a divalent metal cation</name>
        <dbReference type="ChEBI" id="CHEBI:60240"/>
        <label>1</label>
    </ligand>
</feature>
<dbReference type="NCBIfam" id="TIGR00486">
    <property type="entry name" value="YbgI_SA1388"/>
    <property type="match status" value="1"/>
</dbReference>
<protein>
    <submittedName>
        <fullName evidence="3">NIF3-like protein</fullName>
    </submittedName>
</protein>
<organism evidence="3 4">
    <name type="scientific">Blastocystis sp. subtype 1 (strain ATCC 50177 / NandII)</name>
    <dbReference type="NCBI Taxonomy" id="478820"/>
    <lineage>
        <taxon>Eukaryota</taxon>
        <taxon>Sar</taxon>
        <taxon>Stramenopiles</taxon>
        <taxon>Bigyra</taxon>
        <taxon>Opalozoa</taxon>
        <taxon>Opalinata</taxon>
        <taxon>Blastocystidae</taxon>
        <taxon>Blastocystis</taxon>
    </lineage>
</organism>
<dbReference type="InterPro" id="IPR002678">
    <property type="entry name" value="DUF34/NIF3"/>
</dbReference>